<evidence type="ECO:0000313" key="3">
    <source>
        <dbReference type="Proteomes" id="UP000289886"/>
    </source>
</evidence>
<reference evidence="2 3" key="1">
    <citation type="submission" date="2019-01" db="EMBL/GenBank/DDBJ databases">
        <title>Draft Genome and Complete Hox-Cluster Characterization of the Sterlet Sturgeon (Acipenser ruthenus).</title>
        <authorList>
            <person name="Wei Q."/>
        </authorList>
    </citation>
    <scope>NUCLEOTIDE SEQUENCE [LARGE SCALE GENOMIC DNA]</scope>
    <source>
        <strain evidence="2">WHYD16114868_AA</strain>
        <tissue evidence="2">Blood</tissue>
    </source>
</reference>
<keyword evidence="2" id="KW-0378">Hydrolase</keyword>
<keyword evidence="2" id="KW-0269">Exonuclease</keyword>
<proteinExistence type="predicted"/>
<name>A0A662YIY8_ACIRT</name>
<dbReference type="InterPro" id="IPR052144">
    <property type="entry name" value="piRNA_biogenesis_EXD1"/>
</dbReference>
<feature type="region of interest" description="Disordered" evidence="1">
    <location>
        <begin position="262"/>
        <end position="288"/>
    </location>
</feature>
<gene>
    <name evidence="2" type="ORF">EOD39_15340</name>
</gene>
<dbReference type="Proteomes" id="UP000289886">
    <property type="component" value="Unassembled WGS sequence"/>
</dbReference>
<dbReference type="GO" id="GO:0004527">
    <property type="term" value="F:exonuclease activity"/>
    <property type="evidence" value="ECO:0007669"/>
    <property type="project" value="UniProtKB-KW"/>
</dbReference>
<keyword evidence="2" id="KW-0540">Nuclease</keyword>
<comment type="caution">
    <text evidence="2">The sequence shown here is derived from an EMBL/GenBank/DDBJ whole genome shotgun (WGS) entry which is preliminary data.</text>
</comment>
<dbReference type="PANTHER" id="PTHR46628">
    <property type="entry name" value="PIRNA BIOGENESIS PROTEIN EXD1"/>
    <property type="match status" value="1"/>
</dbReference>
<dbReference type="GO" id="GO:0034587">
    <property type="term" value="P:piRNA processing"/>
    <property type="evidence" value="ECO:0007669"/>
    <property type="project" value="TreeGrafter"/>
</dbReference>
<dbReference type="PANTHER" id="PTHR46628:SF1">
    <property type="entry name" value="PIRNA BIOGENESIS PROTEIN EXD1"/>
    <property type="match status" value="1"/>
</dbReference>
<feature type="compositionally biased region" description="Basic and acidic residues" evidence="1">
    <location>
        <begin position="147"/>
        <end position="165"/>
    </location>
</feature>
<keyword evidence="3" id="KW-1185">Reference proteome</keyword>
<feature type="compositionally biased region" description="Basic and acidic residues" evidence="1">
    <location>
        <begin position="263"/>
        <end position="278"/>
    </location>
</feature>
<dbReference type="EMBL" id="SCEB01001476">
    <property type="protein sequence ID" value="RXM96724.1"/>
    <property type="molecule type" value="Genomic_DNA"/>
</dbReference>
<evidence type="ECO:0000256" key="1">
    <source>
        <dbReference type="SAM" id="MobiDB-lite"/>
    </source>
</evidence>
<evidence type="ECO:0000313" key="2">
    <source>
        <dbReference type="EMBL" id="RXM96724.1"/>
    </source>
</evidence>
<dbReference type="AlphaFoldDB" id="A0A662YIY8"/>
<protein>
    <submittedName>
        <fullName evidence="2">Exonuclease 3'-5' domain-containing protein 1</fullName>
    </submittedName>
</protein>
<accession>A0A662YIY8</accession>
<feature type="region of interest" description="Disordered" evidence="1">
    <location>
        <begin position="211"/>
        <end position="249"/>
    </location>
</feature>
<organism evidence="2 3">
    <name type="scientific">Acipenser ruthenus</name>
    <name type="common">Sterlet sturgeon</name>
    <dbReference type="NCBI Taxonomy" id="7906"/>
    <lineage>
        <taxon>Eukaryota</taxon>
        <taxon>Metazoa</taxon>
        <taxon>Chordata</taxon>
        <taxon>Craniata</taxon>
        <taxon>Vertebrata</taxon>
        <taxon>Euteleostomi</taxon>
        <taxon>Actinopterygii</taxon>
        <taxon>Chondrostei</taxon>
        <taxon>Acipenseriformes</taxon>
        <taxon>Acipenseridae</taxon>
        <taxon>Acipenser</taxon>
    </lineage>
</organism>
<sequence length="349" mass="38149">MQENSEVWYVRPSPVSLLRAMALSVIHLQPLRLVLLDALMSDYTSLVDTYLSVFREEPVDIQTGSQNTSLELPKELQELEFMQKQRREWALEHYKVNEDGLLVRSDPKPLKKSPGGSAQPLSVDRPQSHEPPVVEADADAESIASLAEKDPTEIHKPMTQKKNEPSDQDQGVSCVSKKSEQPEVEISEAADEFKGATEASGWDYVNLEQSSTHTLKSGISEGSPKSKKFQSPVKDPLTEMPISSQEDSRPLEIVCSGIAEISEESHGDKKPQVTKEDAQAGLTVSSLEESSSEVVVSPGIAKAHGVAQEDSASQPMYLSAGRGLFFQKPACSSLPLNLSFGALLRKVGH</sequence>
<dbReference type="GO" id="GO:1990923">
    <property type="term" value="C:PET complex"/>
    <property type="evidence" value="ECO:0007669"/>
    <property type="project" value="TreeGrafter"/>
</dbReference>
<feature type="region of interest" description="Disordered" evidence="1">
    <location>
        <begin position="104"/>
        <end position="190"/>
    </location>
</feature>